<comment type="similarity">
    <text evidence="3 7">Belongs to the DPH1/DPH2 family. DPH2 subfamily.</text>
</comment>
<evidence type="ECO:0000256" key="7">
    <source>
        <dbReference type="RuleBase" id="RU364133"/>
    </source>
</evidence>
<dbReference type="GO" id="GO:0005737">
    <property type="term" value="C:cytoplasm"/>
    <property type="evidence" value="ECO:0007669"/>
    <property type="project" value="UniProtKB-SubCell"/>
</dbReference>
<sequence length="470" mass="51871">MSVAPALSTEGAYDRVPVVVSSHELYEDSKLNEIYHTDEIAAHIVANNYSVPCLQFPDHLLEDASQIASAIERKLGQDFKGKVYILADSAYSPCCVDEVAAQHVKGDVVYHFGNACLNPVNSIAPVYILHGQKVDLVSLEEQLKQNLNANTILYADTDLTHIAFDLAQRLGCTMALPSRATFIPALDIDETFIPCFLPNRLLPPNHSDLDDRTIIYLSSDSPSDSLLLHLSTLSSDLHVFDAKSAGCPEITPHQSLRKRYRLVNMAKAAGTIGILVNTLSLRHTTDVLQSLKRWLTAANKKYYVFVVGKPNVPKLANFEAIDLWVILGCSMGGVILDSGEFYKPIITPYELQLALNNEWTGKWLLDFAEILQLNVKNPDEDDEPLFDTVTGRYVTTNKPLKQADNTKDGQNSQLVGTSQSLTVRNTVSTAAEFLQTRSWTGLGSDLEGQEGKFAELKIGRSGIARNYTSK</sequence>
<dbReference type="Gene3D" id="3.40.50.11860">
    <property type="entry name" value="Diphthamide synthesis DPH1/DPH2 domain 3"/>
    <property type="match status" value="1"/>
</dbReference>
<dbReference type="SFLD" id="SFLDG01121">
    <property type="entry name" value="Diphthamide_biosynthesis"/>
    <property type="match status" value="1"/>
</dbReference>
<comment type="cofactor">
    <cofactor evidence="1">
        <name>[4Fe-4S] cluster</name>
        <dbReference type="ChEBI" id="CHEBI:49883"/>
    </cofactor>
</comment>
<comment type="caution">
    <text evidence="8">The sequence shown here is derived from an EMBL/GenBank/DDBJ whole genome shotgun (WGS) entry which is preliminary data.</text>
</comment>
<evidence type="ECO:0000256" key="3">
    <source>
        <dbReference type="ARBA" id="ARBA00006179"/>
    </source>
</evidence>
<evidence type="ECO:0000313" key="9">
    <source>
        <dbReference type="Proteomes" id="UP000238350"/>
    </source>
</evidence>
<dbReference type="PANTHER" id="PTHR10762">
    <property type="entry name" value="DIPHTHAMIDE BIOSYNTHESIS PROTEIN"/>
    <property type="match status" value="1"/>
</dbReference>
<dbReference type="Gene3D" id="3.40.50.11840">
    <property type="entry name" value="Diphthamide synthesis DPH1/DPH2 domain 1"/>
    <property type="match status" value="1"/>
</dbReference>
<evidence type="ECO:0000256" key="1">
    <source>
        <dbReference type="ARBA" id="ARBA00001966"/>
    </source>
</evidence>
<proteinExistence type="inferred from homology"/>
<dbReference type="InterPro" id="IPR016435">
    <property type="entry name" value="DPH1/DPH2"/>
</dbReference>
<dbReference type="Proteomes" id="UP000238350">
    <property type="component" value="Unassembled WGS sequence"/>
</dbReference>
<dbReference type="AlphaFoldDB" id="A0A2T0FI46"/>
<dbReference type="FunFam" id="3.40.50.11860:FF:000001">
    <property type="entry name" value="2-(3-amino-3-carboxypropyl)histidine synthase subunit 2"/>
    <property type="match status" value="1"/>
</dbReference>
<evidence type="ECO:0000256" key="6">
    <source>
        <dbReference type="ARBA" id="ARBA00023014"/>
    </source>
</evidence>
<dbReference type="SFLD" id="SFLDS00032">
    <property type="entry name" value="Radical_SAM_3-amino-3-carboxyp"/>
    <property type="match status" value="1"/>
</dbReference>
<dbReference type="GO" id="GO:0051536">
    <property type="term" value="F:iron-sulfur cluster binding"/>
    <property type="evidence" value="ECO:0007669"/>
    <property type="project" value="UniProtKB-KW"/>
</dbReference>
<reference evidence="8 9" key="1">
    <citation type="submission" date="2017-04" db="EMBL/GenBank/DDBJ databases">
        <title>Genome sequencing of [Candida] sorbophila.</title>
        <authorList>
            <person name="Ahn J.O."/>
        </authorList>
    </citation>
    <scope>NUCLEOTIDE SEQUENCE [LARGE SCALE GENOMIC DNA]</scope>
    <source>
        <strain evidence="8 9">DS02</strain>
    </source>
</reference>
<dbReference type="Pfam" id="PF01866">
    <property type="entry name" value="Diphthamide_syn"/>
    <property type="match status" value="1"/>
</dbReference>
<dbReference type="UniPathway" id="UPA00559"/>
<evidence type="ECO:0000256" key="5">
    <source>
        <dbReference type="ARBA" id="ARBA00023004"/>
    </source>
</evidence>
<keyword evidence="4 7" id="KW-0479">Metal-binding</keyword>
<dbReference type="RefSeq" id="XP_024664613.1">
    <property type="nucleotide sequence ID" value="XM_024808845.1"/>
</dbReference>
<dbReference type="GeneID" id="36516036"/>
<dbReference type="EMBL" id="NDIQ01000021">
    <property type="protein sequence ID" value="PRT54668.1"/>
    <property type="molecule type" value="Genomic_DNA"/>
</dbReference>
<protein>
    <recommendedName>
        <fullName evidence="7">2-(3-amino-3-carboxypropyl)histidine synthase subunit 2</fullName>
    </recommendedName>
</protein>
<evidence type="ECO:0000256" key="4">
    <source>
        <dbReference type="ARBA" id="ARBA00022723"/>
    </source>
</evidence>
<name>A0A2T0FI46_9ASCO</name>
<dbReference type="NCBIfam" id="TIGR00322">
    <property type="entry name" value="diphth2_R"/>
    <property type="match status" value="1"/>
</dbReference>
<keyword evidence="7" id="KW-0963">Cytoplasm</keyword>
<keyword evidence="5 7" id="KW-0408">Iron</keyword>
<dbReference type="InterPro" id="IPR010014">
    <property type="entry name" value="DHP2"/>
</dbReference>
<dbReference type="InterPro" id="IPR042263">
    <property type="entry name" value="DPH1/DPH2_1"/>
</dbReference>
<comment type="subcellular location">
    <subcellularLocation>
        <location evidence="7">Cytoplasm</location>
    </subcellularLocation>
</comment>
<dbReference type="InterPro" id="IPR042265">
    <property type="entry name" value="DPH1/DPH2_3"/>
</dbReference>
<gene>
    <name evidence="8" type="ORF">B9G98_02288</name>
</gene>
<dbReference type="GO" id="GO:0046872">
    <property type="term" value="F:metal ion binding"/>
    <property type="evidence" value="ECO:0007669"/>
    <property type="project" value="UniProtKB-KW"/>
</dbReference>
<dbReference type="GO" id="GO:0017183">
    <property type="term" value="P:protein histidyl modification to diphthamide"/>
    <property type="evidence" value="ECO:0007669"/>
    <property type="project" value="UniProtKB-UniPathway"/>
</dbReference>
<comment type="function">
    <text evidence="7">Required for the first step of diphthamide biosynthesis, a post-translational modification of histidine which occurs in elongation factor 2. DPH1 and DPH2 transfer a 3-amino-3-carboxypropyl (ACP) group from S-adenosyl-L-methionine (SAM) to a histidine residue, the reaction is assisted by a reduction system comprising DPH3 and a NADH-dependent reductase. Facilitates the reduction of the catalytic iron-sulfur cluster found in the DPH1 subunit.</text>
</comment>
<evidence type="ECO:0000256" key="2">
    <source>
        <dbReference type="ARBA" id="ARBA00005156"/>
    </source>
</evidence>
<keyword evidence="9" id="KW-1185">Reference proteome</keyword>
<comment type="pathway">
    <text evidence="2 7">Protein modification; peptidyl-diphthamide biosynthesis.</text>
</comment>
<keyword evidence="6 7" id="KW-0411">Iron-sulfur</keyword>
<dbReference type="OrthoDB" id="449241at2759"/>
<accession>A0A2T0FI46</accession>
<dbReference type="STRING" id="45607.A0A2T0FI46"/>
<dbReference type="PANTHER" id="PTHR10762:SF2">
    <property type="entry name" value="2-(3-AMINO-3-CARBOXYPROPYL)HISTIDINE SYNTHASE SUBUNIT 2"/>
    <property type="match status" value="1"/>
</dbReference>
<evidence type="ECO:0000313" key="8">
    <source>
        <dbReference type="EMBL" id="PRT54668.1"/>
    </source>
</evidence>
<dbReference type="GO" id="GO:0090560">
    <property type="term" value="F:2-(3-amino-3-carboxypropyl)histidine synthase activity"/>
    <property type="evidence" value="ECO:0007669"/>
    <property type="project" value="InterPro"/>
</dbReference>
<dbReference type="NCBIfam" id="TIGR00272">
    <property type="entry name" value="DPH2"/>
    <property type="match status" value="1"/>
</dbReference>
<organism evidence="8 9">
    <name type="scientific">Wickerhamiella sorbophila</name>
    <dbReference type="NCBI Taxonomy" id="45607"/>
    <lineage>
        <taxon>Eukaryota</taxon>
        <taxon>Fungi</taxon>
        <taxon>Dikarya</taxon>
        <taxon>Ascomycota</taxon>
        <taxon>Saccharomycotina</taxon>
        <taxon>Dipodascomycetes</taxon>
        <taxon>Dipodascales</taxon>
        <taxon>Trichomonascaceae</taxon>
        <taxon>Wickerhamiella</taxon>
    </lineage>
</organism>